<evidence type="ECO:0000259" key="7">
    <source>
        <dbReference type="PROSITE" id="PS51898"/>
    </source>
</evidence>
<evidence type="ECO:0000256" key="6">
    <source>
        <dbReference type="ARBA" id="ARBA00023172"/>
    </source>
</evidence>
<dbReference type="PROSITE" id="PS51898">
    <property type="entry name" value="TYR_RECOMBINASE"/>
    <property type="match status" value="1"/>
</dbReference>
<sequence>MKGKWGMSKRLYLTYREVQHIFQATAGAKHAIRDRCMILMCFIHGFRVSELIGIQTTDIDFLSSKIYVRRLKGGLSTTHPLQLRECELLHTWMTKRRDYDKKQNDWLFISTTGGQVSRQTFYNKLNHYGQLAGIPVRAHPHMLRHACGYELAEQGLDTRLIQDYLGHRNIRHTVHYTASNAARFANAWQTIGLPQHQEEHKPSFLSW</sequence>
<dbReference type="PANTHER" id="PTHR30349:SF62">
    <property type="entry name" value="TYPE 1 FIMBRIAE REGULATORY PROTEIN FIMB-RELATED"/>
    <property type="match status" value="1"/>
</dbReference>
<keyword evidence="9" id="KW-1185">Reference proteome</keyword>
<evidence type="ECO:0000256" key="5">
    <source>
        <dbReference type="ARBA" id="ARBA00023163"/>
    </source>
</evidence>
<dbReference type="InterPro" id="IPR050090">
    <property type="entry name" value="Tyrosine_recombinase_XerCD"/>
</dbReference>
<accession>A0ABS0TUM8</accession>
<keyword evidence="2" id="KW-1029">Fimbrium biogenesis</keyword>
<evidence type="ECO:0000256" key="3">
    <source>
        <dbReference type="ARBA" id="ARBA00022908"/>
    </source>
</evidence>
<evidence type="ECO:0000313" key="9">
    <source>
        <dbReference type="Proteomes" id="UP000639004"/>
    </source>
</evidence>
<evidence type="ECO:0000256" key="2">
    <source>
        <dbReference type="ARBA" id="ARBA00022558"/>
    </source>
</evidence>
<dbReference type="PANTHER" id="PTHR30349">
    <property type="entry name" value="PHAGE INTEGRASE-RELATED"/>
    <property type="match status" value="1"/>
</dbReference>
<dbReference type="InterPro" id="IPR011010">
    <property type="entry name" value="DNA_brk_join_enz"/>
</dbReference>
<dbReference type="Proteomes" id="UP000639004">
    <property type="component" value="Unassembled WGS sequence"/>
</dbReference>
<dbReference type="EMBL" id="JAEHSL010000014">
    <property type="protein sequence ID" value="MBI6182065.1"/>
    <property type="molecule type" value="Genomic_DNA"/>
</dbReference>
<reference evidence="8 9" key="1">
    <citation type="submission" date="2020-12" db="EMBL/GenBank/DDBJ databases">
        <title>Enhanced detection system for hospital associated transmission using whole genome sequencing surveillance.</title>
        <authorList>
            <person name="Harrison L.H."/>
            <person name="Van Tyne D."/>
            <person name="Marsh J.W."/>
            <person name="Griffith M.P."/>
            <person name="Snyder D.J."/>
            <person name="Cooper V.S."/>
            <person name="Mustapha M."/>
        </authorList>
    </citation>
    <scope>NUCLEOTIDE SEQUENCE [LARGE SCALE GENOMIC DNA]</scope>
    <source>
        <strain evidence="8 9">SER00238</strain>
    </source>
</reference>
<dbReference type="Gene3D" id="1.10.443.10">
    <property type="entry name" value="Intergrase catalytic core"/>
    <property type="match status" value="1"/>
</dbReference>
<keyword evidence="5" id="KW-0804">Transcription</keyword>
<comment type="similarity">
    <text evidence="1">Belongs to the 'phage' integrase family.</text>
</comment>
<keyword evidence="4" id="KW-0805">Transcription regulation</keyword>
<evidence type="ECO:0000256" key="4">
    <source>
        <dbReference type="ARBA" id="ARBA00023015"/>
    </source>
</evidence>
<dbReference type="SUPFAM" id="SSF56349">
    <property type="entry name" value="DNA breaking-rejoining enzymes"/>
    <property type="match status" value="1"/>
</dbReference>
<protein>
    <submittedName>
        <fullName evidence="8">Tyrosine-type recombinase/integrase</fullName>
    </submittedName>
</protein>
<gene>
    <name evidence="8" type="ORF">JEQ07_16885</name>
</gene>
<dbReference type="Pfam" id="PF00589">
    <property type="entry name" value="Phage_integrase"/>
    <property type="match status" value="1"/>
</dbReference>
<dbReference type="InterPro" id="IPR013762">
    <property type="entry name" value="Integrase-like_cat_sf"/>
</dbReference>
<name>A0ABS0TUM8_SERPR</name>
<evidence type="ECO:0000256" key="1">
    <source>
        <dbReference type="ARBA" id="ARBA00008857"/>
    </source>
</evidence>
<proteinExistence type="inferred from homology"/>
<keyword evidence="6" id="KW-0233">DNA recombination</keyword>
<dbReference type="NCBIfam" id="NF007371">
    <property type="entry name" value="PRK09871.1"/>
    <property type="match status" value="1"/>
</dbReference>
<keyword evidence="3" id="KW-0229">DNA integration</keyword>
<dbReference type="InterPro" id="IPR002104">
    <property type="entry name" value="Integrase_catalytic"/>
</dbReference>
<dbReference type="NCBIfam" id="NF007370">
    <property type="entry name" value="PRK09870.1"/>
    <property type="match status" value="1"/>
</dbReference>
<feature type="domain" description="Tyr recombinase" evidence="7">
    <location>
        <begin position="8"/>
        <end position="189"/>
    </location>
</feature>
<comment type="caution">
    <text evidence="8">The sequence shown here is derived from an EMBL/GenBank/DDBJ whole genome shotgun (WGS) entry which is preliminary data.</text>
</comment>
<dbReference type="RefSeq" id="WP_198642410.1">
    <property type="nucleotide sequence ID" value="NZ_JAEHSL010000014.1"/>
</dbReference>
<organism evidence="8 9">
    <name type="scientific">Serratia proteamaculans</name>
    <dbReference type="NCBI Taxonomy" id="28151"/>
    <lineage>
        <taxon>Bacteria</taxon>
        <taxon>Pseudomonadati</taxon>
        <taxon>Pseudomonadota</taxon>
        <taxon>Gammaproteobacteria</taxon>
        <taxon>Enterobacterales</taxon>
        <taxon>Yersiniaceae</taxon>
        <taxon>Serratia</taxon>
    </lineage>
</organism>
<evidence type="ECO:0000313" key="8">
    <source>
        <dbReference type="EMBL" id="MBI6182065.1"/>
    </source>
</evidence>